<protein>
    <submittedName>
        <fullName evidence="2">Leucine Rich repeats (2 copies)</fullName>
    </submittedName>
</protein>
<organism evidence="2 3">
    <name type="scientific">Lignipirellula cremea</name>
    <dbReference type="NCBI Taxonomy" id="2528010"/>
    <lineage>
        <taxon>Bacteria</taxon>
        <taxon>Pseudomonadati</taxon>
        <taxon>Planctomycetota</taxon>
        <taxon>Planctomycetia</taxon>
        <taxon>Pirellulales</taxon>
        <taxon>Pirellulaceae</taxon>
        <taxon>Lignipirellula</taxon>
    </lineage>
</organism>
<dbReference type="KEGG" id="lcre:Pla8534_69190"/>
<feature type="chain" id="PRO_5022217147" evidence="1">
    <location>
        <begin position="22"/>
        <end position="280"/>
    </location>
</feature>
<dbReference type="GO" id="GO:0031146">
    <property type="term" value="P:SCF-dependent proteasomal ubiquitin-dependent protein catabolic process"/>
    <property type="evidence" value="ECO:0007669"/>
    <property type="project" value="TreeGrafter"/>
</dbReference>
<keyword evidence="1" id="KW-0732">Signal</keyword>
<dbReference type="Gene3D" id="3.80.10.10">
    <property type="entry name" value="Ribonuclease Inhibitor"/>
    <property type="match status" value="2"/>
</dbReference>
<dbReference type="SUPFAM" id="SSF52047">
    <property type="entry name" value="RNI-like"/>
    <property type="match status" value="1"/>
</dbReference>
<dbReference type="Proteomes" id="UP000317648">
    <property type="component" value="Chromosome"/>
</dbReference>
<dbReference type="InterPro" id="IPR001611">
    <property type="entry name" value="Leu-rich_rpt"/>
</dbReference>
<feature type="signal peptide" evidence="1">
    <location>
        <begin position="1"/>
        <end position="21"/>
    </location>
</feature>
<evidence type="ECO:0000313" key="2">
    <source>
        <dbReference type="EMBL" id="QDU99008.1"/>
    </source>
</evidence>
<sequence precursor="true">MFFVLLNRFRLSITACVTCLAAGLVFPEATIAEQPKAADSAAWEEITERELEAQKRLKEFGLSLTRTYKADGSYLSSRGRDYFSDEKQSISPTALQSIKGLPGLVEVGFSWCILDDEAAAILINLPDLKAFVLDRCELTEKSIASLVHAKKLRVLYLEGTDLSDESLQHLGKLTDLEVLDIRFNEQLTDEGIAHLSKLQQLKRLNIYHNQKITDASLKVISGLENLERLNVRSIIMTSVGLRHLGSLKKLKLLELDHSNQISPAAIEAFQKAVPECQLVY</sequence>
<dbReference type="SMART" id="SM00367">
    <property type="entry name" value="LRR_CC"/>
    <property type="match status" value="5"/>
</dbReference>
<dbReference type="GO" id="GO:0019005">
    <property type="term" value="C:SCF ubiquitin ligase complex"/>
    <property type="evidence" value="ECO:0007669"/>
    <property type="project" value="TreeGrafter"/>
</dbReference>
<dbReference type="EMBL" id="CP036433">
    <property type="protein sequence ID" value="QDU99008.1"/>
    <property type="molecule type" value="Genomic_DNA"/>
</dbReference>
<reference evidence="2 3" key="1">
    <citation type="submission" date="2019-02" db="EMBL/GenBank/DDBJ databases">
        <title>Deep-cultivation of Planctomycetes and their phenomic and genomic characterization uncovers novel biology.</title>
        <authorList>
            <person name="Wiegand S."/>
            <person name="Jogler M."/>
            <person name="Boedeker C."/>
            <person name="Pinto D."/>
            <person name="Vollmers J."/>
            <person name="Rivas-Marin E."/>
            <person name="Kohn T."/>
            <person name="Peeters S.H."/>
            <person name="Heuer A."/>
            <person name="Rast P."/>
            <person name="Oberbeckmann S."/>
            <person name="Bunk B."/>
            <person name="Jeske O."/>
            <person name="Meyerdierks A."/>
            <person name="Storesund J.E."/>
            <person name="Kallscheuer N."/>
            <person name="Luecker S."/>
            <person name="Lage O.M."/>
            <person name="Pohl T."/>
            <person name="Merkel B.J."/>
            <person name="Hornburger P."/>
            <person name="Mueller R.-W."/>
            <person name="Bruemmer F."/>
            <person name="Labrenz M."/>
            <person name="Spormann A.M."/>
            <person name="Op den Camp H."/>
            <person name="Overmann J."/>
            <person name="Amann R."/>
            <person name="Jetten M.S.M."/>
            <person name="Mascher T."/>
            <person name="Medema M.H."/>
            <person name="Devos D.P."/>
            <person name="Kaster A.-K."/>
            <person name="Ovreas L."/>
            <person name="Rohde M."/>
            <person name="Galperin M.Y."/>
            <person name="Jogler C."/>
        </authorList>
    </citation>
    <scope>NUCLEOTIDE SEQUENCE [LARGE SCALE GENOMIC DNA]</scope>
    <source>
        <strain evidence="2 3">Pla85_3_4</strain>
    </source>
</reference>
<accession>A0A518E4K9</accession>
<dbReference type="AlphaFoldDB" id="A0A518E4K9"/>
<dbReference type="InterPro" id="IPR006553">
    <property type="entry name" value="Leu-rich_rpt_Cys-con_subtyp"/>
</dbReference>
<dbReference type="InterPro" id="IPR032675">
    <property type="entry name" value="LRR_dom_sf"/>
</dbReference>
<proteinExistence type="predicted"/>
<evidence type="ECO:0000256" key="1">
    <source>
        <dbReference type="SAM" id="SignalP"/>
    </source>
</evidence>
<dbReference type="PANTHER" id="PTHR13318:SF105">
    <property type="entry name" value="F-BOX_LRR-REPEAT PROTEIN 3"/>
    <property type="match status" value="1"/>
</dbReference>
<keyword evidence="3" id="KW-1185">Reference proteome</keyword>
<dbReference type="Pfam" id="PF13516">
    <property type="entry name" value="LRR_6"/>
    <property type="match status" value="1"/>
</dbReference>
<gene>
    <name evidence="2" type="ORF">Pla8534_69190</name>
</gene>
<name>A0A518E4K9_9BACT</name>
<dbReference type="PANTHER" id="PTHR13318">
    <property type="entry name" value="PARTNER OF PAIRED, ISOFORM B-RELATED"/>
    <property type="match status" value="1"/>
</dbReference>
<evidence type="ECO:0000313" key="3">
    <source>
        <dbReference type="Proteomes" id="UP000317648"/>
    </source>
</evidence>
<dbReference type="RefSeq" id="WP_197442807.1">
    <property type="nucleotide sequence ID" value="NZ_CP036433.1"/>
</dbReference>